<evidence type="ECO:0000256" key="1">
    <source>
        <dbReference type="ARBA" id="ARBA00004196"/>
    </source>
</evidence>
<sequence>MKLKKMMAVVLAGVTCAGMMAGCGPSGDDSKASGGSGEKGTMTLIMSTRDEFLSTLESAAMSSAEEAGVKLTSQDAQNDSAKQIQYIETAVNGGDEAVIVNPVDSDAAQSLVDAAGDTPLVFVNRPPSDMEVLAAKNVGFCGSNEDTSGYFQGEYLADHFKKQGKTEIKYILLQGELGQVSQIKRCAGVLKALKDNGIKATSVVDLAGKYDRAEAMNKISPVLTSGQEFDCIISNNDAMALGAIEACEAAGIDPASFPIVGIDCTKDGAAAVQAGKMAMTVYQNPLGQGKGCIEAALNLVEGKAANDGTSFTKDDSGKDYSDSIVWIPFEPVTKDNVADYL</sequence>
<dbReference type="EMBL" id="JAHLQI010000005">
    <property type="protein sequence ID" value="MBU5491042.1"/>
    <property type="molecule type" value="Genomic_DNA"/>
</dbReference>
<feature type="chain" id="PRO_5045328063" evidence="4">
    <location>
        <begin position="22"/>
        <end position="341"/>
    </location>
</feature>
<dbReference type="PANTHER" id="PTHR46847:SF1">
    <property type="entry name" value="D-ALLOSE-BINDING PERIPLASMIC PROTEIN-RELATED"/>
    <property type="match status" value="1"/>
</dbReference>
<evidence type="ECO:0000259" key="5">
    <source>
        <dbReference type="Pfam" id="PF13407"/>
    </source>
</evidence>
<accession>A0ABS6ETL3</accession>
<dbReference type="PROSITE" id="PS51257">
    <property type="entry name" value="PROKAR_LIPOPROTEIN"/>
    <property type="match status" value="1"/>
</dbReference>
<evidence type="ECO:0000256" key="4">
    <source>
        <dbReference type="SAM" id="SignalP"/>
    </source>
</evidence>
<name>A0ABS6ETL3_9FIRM</name>
<organism evidence="6 7">
    <name type="scientific">Butyricicoccus intestinisimiae</name>
    <dbReference type="NCBI Taxonomy" id="2841509"/>
    <lineage>
        <taxon>Bacteria</taxon>
        <taxon>Bacillati</taxon>
        <taxon>Bacillota</taxon>
        <taxon>Clostridia</taxon>
        <taxon>Eubacteriales</taxon>
        <taxon>Butyricicoccaceae</taxon>
        <taxon>Butyricicoccus</taxon>
    </lineage>
</organism>
<protein>
    <submittedName>
        <fullName evidence="6">Substrate-binding domain-containing protein</fullName>
    </submittedName>
</protein>
<dbReference type="Proteomes" id="UP000783588">
    <property type="component" value="Unassembled WGS sequence"/>
</dbReference>
<evidence type="ECO:0000313" key="7">
    <source>
        <dbReference type="Proteomes" id="UP000783588"/>
    </source>
</evidence>
<comment type="caution">
    <text evidence="6">The sequence shown here is derived from an EMBL/GenBank/DDBJ whole genome shotgun (WGS) entry which is preliminary data.</text>
</comment>
<proteinExistence type="inferred from homology"/>
<dbReference type="Pfam" id="PF13407">
    <property type="entry name" value="Peripla_BP_4"/>
    <property type="match status" value="1"/>
</dbReference>
<feature type="domain" description="Periplasmic binding protein" evidence="5">
    <location>
        <begin position="48"/>
        <end position="303"/>
    </location>
</feature>
<comment type="similarity">
    <text evidence="2">Belongs to the bacterial solute-binding protein 2 family.</text>
</comment>
<keyword evidence="7" id="KW-1185">Reference proteome</keyword>
<gene>
    <name evidence="6" type="ORF">KQI75_10500</name>
</gene>
<dbReference type="PANTHER" id="PTHR46847">
    <property type="entry name" value="D-ALLOSE-BINDING PERIPLASMIC PROTEIN-RELATED"/>
    <property type="match status" value="1"/>
</dbReference>
<evidence type="ECO:0000313" key="6">
    <source>
        <dbReference type="EMBL" id="MBU5491042.1"/>
    </source>
</evidence>
<evidence type="ECO:0000256" key="2">
    <source>
        <dbReference type="ARBA" id="ARBA00007639"/>
    </source>
</evidence>
<comment type="subcellular location">
    <subcellularLocation>
        <location evidence="1">Cell envelope</location>
    </subcellularLocation>
</comment>
<feature type="signal peptide" evidence="4">
    <location>
        <begin position="1"/>
        <end position="21"/>
    </location>
</feature>
<dbReference type="RefSeq" id="WP_216470751.1">
    <property type="nucleotide sequence ID" value="NZ_JAHLQI010000005.1"/>
</dbReference>
<reference evidence="6 7" key="1">
    <citation type="submission" date="2021-06" db="EMBL/GenBank/DDBJ databases">
        <authorList>
            <person name="Sun Q."/>
            <person name="Li D."/>
        </authorList>
    </citation>
    <scope>NUCLEOTIDE SEQUENCE [LARGE SCALE GENOMIC DNA]</scope>
    <source>
        <strain evidence="6 7">MSJd-7</strain>
    </source>
</reference>
<keyword evidence="3 4" id="KW-0732">Signal</keyword>
<evidence type="ECO:0000256" key="3">
    <source>
        <dbReference type="ARBA" id="ARBA00022729"/>
    </source>
</evidence>
<dbReference type="InterPro" id="IPR025997">
    <property type="entry name" value="SBP_2_dom"/>
</dbReference>